<reference evidence="5 6" key="1">
    <citation type="journal article" date="2013" name="Genome Biol. Evol.">
        <title>Life in an arsenic-containing gold mine: genome and physiology of the autotrophic arsenite-oxidizing bacterium rhizobium sp. NT-26.</title>
        <authorList>
            <person name="Andres J."/>
            <person name="Arsene-Ploetze F."/>
            <person name="Barbe V."/>
            <person name="Brochier-Armanet C."/>
            <person name="Cleiss-Arnold J."/>
            <person name="Coppee J.Y."/>
            <person name="Dillies M.A."/>
            <person name="Geist"/>
            <person name="L"/>
            <person name="Joublin A."/>
            <person name="Koechler S."/>
            <person name="Lassalle F."/>
            <person name="Marchal M."/>
            <person name="Medigue C."/>
            <person name="Muller D."/>
            <person name="Nesme X."/>
            <person name="Plewniak F."/>
            <person name="Proux C."/>
            <person name="Ramirez-Bahena M.H."/>
            <person name="Schenowitz C."/>
            <person name="Sismeiro O."/>
            <person name="Vallenet D."/>
            <person name="Santini J.M."/>
            <person name="Bertin P.N."/>
        </authorList>
    </citation>
    <scope>NUCLEOTIDE SEQUENCE [LARGE SCALE GENOMIC DNA]</scope>
    <source>
        <strain evidence="5 6">NT-26</strain>
    </source>
</reference>
<dbReference type="RefSeq" id="WP_244467674.1">
    <property type="nucleotide sequence ID" value="NZ_FO082820.1"/>
</dbReference>
<dbReference type="Pfam" id="PF05063">
    <property type="entry name" value="MT-A70"/>
    <property type="match status" value="1"/>
</dbReference>
<evidence type="ECO:0000256" key="2">
    <source>
        <dbReference type="ARBA" id="ARBA00022679"/>
    </source>
</evidence>
<name>L0NE75_9HYPH</name>
<evidence type="ECO:0000256" key="4">
    <source>
        <dbReference type="PROSITE-ProRule" id="PRU00489"/>
    </source>
</evidence>
<dbReference type="STRING" id="1125847.NT26_1382"/>
<dbReference type="PANTHER" id="PTHR12829:SF7">
    <property type="entry name" value="N6-ADENOSINE-METHYLTRANSFERASE CATALYTIC SUBUNIT"/>
    <property type="match status" value="1"/>
</dbReference>
<accession>L0NE75</accession>
<dbReference type="GO" id="GO:0032259">
    <property type="term" value="P:methylation"/>
    <property type="evidence" value="ECO:0007669"/>
    <property type="project" value="UniProtKB-KW"/>
</dbReference>
<dbReference type="EMBL" id="FO082820">
    <property type="protein sequence ID" value="CCF19106.1"/>
    <property type="molecule type" value="Genomic_DNA"/>
</dbReference>
<dbReference type="AlphaFoldDB" id="L0NE75"/>
<dbReference type="InterPro" id="IPR029063">
    <property type="entry name" value="SAM-dependent_MTases_sf"/>
</dbReference>
<dbReference type="SUPFAM" id="SSF53335">
    <property type="entry name" value="S-adenosyl-L-methionine-dependent methyltransferases"/>
    <property type="match status" value="1"/>
</dbReference>
<evidence type="ECO:0000313" key="6">
    <source>
        <dbReference type="Proteomes" id="UP000010792"/>
    </source>
</evidence>
<evidence type="ECO:0000313" key="5">
    <source>
        <dbReference type="EMBL" id="CCF19106.1"/>
    </source>
</evidence>
<dbReference type="REBASE" id="58435">
    <property type="entry name" value="M.Rsp26ORF1382P"/>
</dbReference>
<keyword evidence="2" id="KW-0808">Transferase</keyword>
<sequence>MSAWFFDPLLPLHYEMLVIDPPWGFDLYSDEGIEKSAQAHYDLMTDEQILGLPVGQLASMNCLLYLWATAPKLPFAIDCVKAWGFEYKSYMVWRKTTVRGKVRVGTGYRVRSTGEMVVVGTLGNPKQSYVPHTVFDGVARQHSRKPDEFYTLCDRVMPHARRADVFTRESRPGWHGFGNEATKFDAEVAA</sequence>
<dbReference type="PROSITE" id="PS51143">
    <property type="entry name" value="MT_A70"/>
    <property type="match status" value="1"/>
</dbReference>
<protein>
    <submittedName>
        <fullName evidence="5">MT-A70 family protein</fullName>
    </submittedName>
</protein>
<evidence type="ECO:0000256" key="3">
    <source>
        <dbReference type="ARBA" id="ARBA00022691"/>
    </source>
</evidence>
<evidence type="ECO:0000256" key="1">
    <source>
        <dbReference type="ARBA" id="ARBA00022603"/>
    </source>
</evidence>
<organism evidence="5 6">
    <name type="scientific">Pseudorhizobium banfieldiae</name>
    <dbReference type="NCBI Taxonomy" id="1125847"/>
    <lineage>
        <taxon>Bacteria</taxon>
        <taxon>Pseudomonadati</taxon>
        <taxon>Pseudomonadota</taxon>
        <taxon>Alphaproteobacteria</taxon>
        <taxon>Hyphomicrobiales</taxon>
        <taxon>Rhizobiaceae</taxon>
        <taxon>Rhizobium/Agrobacterium group</taxon>
        <taxon>Pseudorhizobium</taxon>
    </lineage>
</organism>
<dbReference type="Proteomes" id="UP000010792">
    <property type="component" value="Chromosome"/>
</dbReference>
<dbReference type="PANTHER" id="PTHR12829">
    <property type="entry name" value="N6-ADENOSINE-METHYLTRANSFERASE"/>
    <property type="match status" value="1"/>
</dbReference>
<gene>
    <name evidence="5" type="ORF">NT26_1382</name>
</gene>
<dbReference type="InterPro" id="IPR007757">
    <property type="entry name" value="MT-A70-like"/>
</dbReference>
<keyword evidence="3" id="KW-0949">S-adenosyl-L-methionine</keyword>
<proteinExistence type="inferred from homology"/>
<dbReference type="KEGG" id="rht:NT26_1382"/>
<comment type="similarity">
    <text evidence="4">Belongs to the MT-A70-like family.</text>
</comment>
<keyword evidence="1" id="KW-0489">Methyltransferase</keyword>
<keyword evidence="6" id="KW-1185">Reference proteome</keyword>
<dbReference type="GO" id="GO:0008168">
    <property type="term" value="F:methyltransferase activity"/>
    <property type="evidence" value="ECO:0007669"/>
    <property type="project" value="UniProtKB-KW"/>
</dbReference>